<evidence type="ECO:0000259" key="6">
    <source>
        <dbReference type="PROSITE" id="PS50089"/>
    </source>
</evidence>
<evidence type="ECO:0000313" key="8">
    <source>
        <dbReference type="Proteomes" id="UP000688137"/>
    </source>
</evidence>
<evidence type="ECO:0000256" key="3">
    <source>
        <dbReference type="ARBA" id="ARBA00022833"/>
    </source>
</evidence>
<dbReference type="PROSITE" id="PS00518">
    <property type="entry name" value="ZF_RING_1"/>
    <property type="match status" value="1"/>
</dbReference>
<evidence type="ECO:0000256" key="2">
    <source>
        <dbReference type="ARBA" id="ARBA00022771"/>
    </source>
</evidence>
<dbReference type="Proteomes" id="UP000688137">
    <property type="component" value="Unassembled WGS sequence"/>
</dbReference>
<evidence type="ECO:0000256" key="4">
    <source>
        <dbReference type="PROSITE-ProRule" id="PRU00175"/>
    </source>
</evidence>
<feature type="domain" description="RING-type" evidence="6">
    <location>
        <begin position="39"/>
        <end position="82"/>
    </location>
</feature>
<keyword evidence="2 4" id="KW-0863">Zinc-finger</keyword>
<dbReference type="InterPro" id="IPR052667">
    <property type="entry name" value="E3_ubiquitin-ligase_RING"/>
</dbReference>
<dbReference type="InterPro" id="IPR001841">
    <property type="entry name" value="Znf_RING"/>
</dbReference>
<dbReference type="PROSITE" id="PS50089">
    <property type="entry name" value="ZF_RING_2"/>
    <property type="match status" value="1"/>
</dbReference>
<sequence>MKTVQNPTQYFFEQSNNPSTEYLPKINEFVSKLLNQKQCVLCKNDYNMKDRLPRILIHCGHTICTACLTNFYRNRRVRCPLCLKLIKHLDSVDRLPINHTIFTRMSDDINNKSKLHGGTEVIDPQQYLFTQFQQSALQSQKARQQQQNTYPQVDPDSGLEFCEFHTDRVKHFFCMKHKVTCCRICSEMIHQKKDCIVVDLYEIDDVPQFLKEAYQLNEENNNNQQLNQRREDMGFIQDCEQNDGENQFNDDDLEDEFEDNSIQSI</sequence>
<evidence type="ECO:0000313" key="7">
    <source>
        <dbReference type="EMBL" id="CAD8097458.1"/>
    </source>
</evidence>
<keyword evidence="8" id="KW-1185">Reference proteome</keyword>
<evidence type="ECO:0000256" key="1">
    <source>
        <dbReference type="ARBA" id="ARBA00022723"/>
    </source>
</evidence>
<dbReference type="SMART" id="SM00184">
    <property type="entry name" value="RING"/>
    <property type="match status" value="1"/>
</dbReference>
<dbReference type="InterPro" id="IPR017907">
    <property type="entry name" value="Znf_RING_CS"/>
</dbReference>
<dbReference type="AlphaFoldDB" id="A0A8S1P364"/>
<feature type="compositionally biased region" description="Acidic residues" evidence="5">
    <location>
        <begin position="244"/>
        <end position="259"/>
    </location>
</feature>
<dbReference type="GO" id="GO:0008270">
    <property type="term" value="F:zinc ion binding"/>
    <property type="evidence" value="ECO:0007669"/>
    <property type="project" value="UniProtKB-KW"/>
</dbReference>
<dbReference type="InterPro" id="IPR027370">
    <property type="entry name" value="Znf-RING_euk"/>
</dbReference>
<gene>
    <name evidence="7" type="ORF">PPRIM_AZ9-3.1.T1040051</name>
</gene>
<dbReference type="Pfam" id="PF13445">
    <property type="entry name" value="zf-RING_UBOX"/>
    <property type="match status" value="1"/>
</dbReference>
<dbReference type="PANTHER" id="PTHR47156">
    <property type="entry name" value="PROTEIN CBG20824"/>
    <property type="match status" value="1"/>
</dbReference>
<keyword evidence="1" id="KW-0479">Metal-binding</keyword>
<proteinExistence type="predicted"/>
<feature type="region of interest" description="Disordered" evidence="5">
    <location>
        <begin position="244"/>
        <end position="265"/>
    </location>
</feature>
<protein>
    <recommendedName>
        <fullName evidence="6">RING-type domain-containing protein</fullName>
    </recommendedName>
</protein>
<dbReference type="PANTHER" id="PTHR47156:SF10">
    <property type="entry name" value="E3 UBIQUITIN-PROTEIN LIGASE TRIM-21-RELATED"/>
    <property type="match status" value="1"/>
</dbReference>
<comment type="caution">
    <text evidence="7">The sequence shown here is derived from an EMBL/GenBank/DDBJ whole genome shotgun (WGS) entry which is preliminary data.</text>
</comment>
<organism evidence="7 8">
    <name type="scientific">Paramecium primaurelia</name>
    <dbReference type="NCBI Taxonomy" id="5886"/>
    <lineage>
        <taxon>Eukaryota</taxon>
        <taxon>Sar</taxon>
        <taxon>Alveolata</taxon>
        <taxon>Ciliophora</taxon>
        <taxon>Intramacronucleata</taxon>
        <taxon>Oligohymenophorea</taxon>
        <taxon>Peniculida</taxon>
        <taxon>Parameciidae</taxon>
        <taxon>Paramecium</taxon>
    </lineage>
</organism>
<name>A0A8S1P364_PARPR</name>
<evidence type="ECO:0000256" key="5">
    <source>
        <dbReference type="SAM" id="MobiDB-lite"/>
    </source>
</evidence>
<keyword evidence="3" id="KW-0862">Zinc</keyword>
<accession>A0A8S1P364</accession>
<dbReference type="OMA" id="CRICSEM"/>
<reference evidence="7" key="1">
    <citation type="submission" date="2021-01" db="EMBL/GenBank/DDBJ databases">
        <authorList>
            <consortium name="Genoscope - CEA"/>
            <person name="William W."/>
        </authorList>
    </citation>
    <scope>NUCLEOTIDE SEQUENCE</scope>
</reference>
<dbReference type="EMBL" id="CAJJDM010000107">
    <property type="protein sequence ID" value="CAD8097458.1"/>
    <property type="molecule type" value="Genomic_DNA"/>
</dbReference>